<evidence type="ECO:0000313" key="3">
    <source>
        <dbReference type="Proteomes" id="UP000327157"/>
    </source>
</evidence>
<reference evidence="2 3" key="3">
    <citation type="submission" date="2019-11" db="EMBL/GenBank/DDBJ databases">
        <title>A de novo genome assembly of a pear dwarfing rootstock.</title>
        <authorList>
            <person name="Wang F."/>
            <person name="Wang J."/>
            <person name="Li S."/>
            <person name="Zhang Y."/>
            <person name="Fang M."/>
            <person name="Ma L."/>
            <person name="Zhao Y."/>
            <person name="Jiang S."/>
        </authorList>
    </citation>
    <scope>NUCLEOTIDE SEQUENCE [LARGE SCALE GENOMIC DNA]</scope>
    <source>
        <strain evidence="2">S2</strain>
        <tissue evidence="2">Leaf</tissue>
    </source>
</reference>
<organism evidence="2 3">
    <name type="scientific">Pyrus ussuriensis x Pyrus communis</name>
    <dbReference type="NCBI Taxonomy" id="2448454"/>
    <lineage>
        <taxon>Eukaryota</taxon>
        <taxon>Viridiplantae</taxon>
        <taxon>Streptophyta</taxon>
        <taxon>Embryophyta</taxon>
        <taxon>Tracheophyta</taxon>
        <taxon>Spermatophyta</taxon>
        <taxon>Magnoliopsida</taxon>
        <taxon>eudicotyledons</taxon>
        <taxon>Gunneridae</taxon>
        <taxon>Pentapetalae</taxon>
        <taxon>rosids</taxon>
        <taxon>fabids</taxon>
        <taxon>Rosales</taxon>
        <taxon>Rosaceae</taxon>
        <taxon>Amygdaloideae</taxon>
        <taxon>Maleae</taxon>
        <taxon>Pyrus</taxon>
    </lineage>
</organism>
<feature type="region of interest" description="Disordered" evidence="1">
    <location>
        <begin position="55"/>
        <end position="100"/>
    </location>
</feature>
<dbReference type="GO" id="GO:0016874">
    <property type="term" value="F:ligase activity"/>
    <property type="evidence" value="ECO:0007669"/>
    <property type="project" value="UniProtKB-KW"/>
</dbReference>
<sequence>MDPPHGSRPWRPCLLHHPHHQLHHHHHHHPLFLCPLHHRHHHQVHHFHHLRTNFASFPQNPEPPAAAATPFPTHLNSEPSETLPEYGEIDDGGLEEEEDDEPVFVLTDEWKEFFAKSEAKRKLEKQQAKRKGKARQSQE</sequence>
<name>A0A5N5FGZ9_9ROSA</name>
<keyword evidence="2" id="KW-0436">Ligase</keyword>
<proteinExistence type="predicted"/>
<reference evidence="2 3" key="1">
    <citation type="submission" date="2019-09" db="EMBL/GenBank/DDBJ databases">
        <authorList>
            <person name="Ou C."/>
        </authorList>
    </citation>
    <scope>NUCLEOTIDE SEQUENCE [LARGE SCALE GENOMIC DNA]</scope>
    <source>
        <strain evidence="2">S2</strain>
        <tissue evidence="2">Leaf</tissue>
    </source>
</reference>
<dbReference type="PANTHER" id="PTHR48235">
    <property type="entry name" value="OS01G0916700 PROTEIN"/>
    <property type="match status" value="1"/>
</dbReference>
<dbReference type="AlphaFoldDB" id="A0A5N5FGZ9"/>
<dbReference type="EMBL" id="SMOL01000695">
    <property type="protein sequence ID" value="KAB2602163.1"/>
    <property type="molecule type" value="Genomic_DNA"/>
</dbReference>
<gene>
    <name evidence="2" type="ORF">D8674_003168</name>
</gene>
<dbReference type="Proteomes" id="UP000327157">
    <property type="component" value="Chromosome 10"/>
</dbReference>
<accession>A0A5N5FGZ9</accession>
<feature type="compositionally biased region" description="Acidic residues" evidence="1">
    <location>
        <begin position="87"/>
        <end position="100"/>
    </location>
</feature>
<dbReference type="PANTHER" id="PTHR48235:SF1">
    <property type="entry name" value="OS01G0916700 PROTEIN"/>
    <property type="match status" value="1"/>
</dbReference>
<feature type="compositionally biased region" description="Basic and acidic residues" evidence="1">
    <location>
        <begin position="118"/>
        <end position="127"/>
    </location>
</feature>
<reference evidence="3" key="2">
    <citation type="submission" date="2019-10" db="EMBL/GenBank/DDBJ databases">
        <title>A de novo genome assembly of a pear dwarfing rootstock.</title>
        <authorList>
            <person name="Wang F."/>
            <person name="Wang J."/>
            <person name="Li S."/>
            <person name="Zhang Y."/>
            <person name="Fang M."/>
            <person name="Ma L."/>
            <person name="Zhao Y."/>
            <person name="Jiang S."/>
        </authorList>
    </citation>
    <scope>NUCLEOTIDE SEQUENCE [LARGE SCALE GENOMIC DNA]</scope>
</reference>
<evidence type="ECO:0000256" key="1">
    <source>
        <dbReference type="SAM" id="MobiDB-lite"/>
    </source>
</evidence>
<keyword evidence="3" id="KW-1185">Reference proteome</keyword>
<protein>
    <submittedName>
        <fullName evidence="2">E3 SUMO-protein ligase CBX4-like</fullName>
    </submittedName>
</protein>
<feature type="compositionally biased region" description="Basic residues" evidence="1">
    <location>
        <begin position="128"/>
        <end position="139"/>
    </location>
</feature>
<comment type="caution">
    <text evidence="2">The sequence shown here is derived from an EMBL/GenBank/DDBJ whole genome shotgun (WGS) entry which is preliminary data.</text>
</comment>
<feature type="region of interest" description="Disordered" evidence="1">
    <location>
        <begin position="118"/>
        <end position="139"/>
    </location>
</feature>
<evidence type="ECO:0000313" key="2">
    <source>
        <dbReference type="EMBL" id="KAB2602163.1"/>
    </source>
</evidence>